<dbReference type="Pfam" id="PF07963">
    <property type="entry name" value="N_methyl"/>
    <property type="match status" value="1"/>
</dbReference>
<gene>
    <name evidence="2" type="ORF">A3G33_05755</name>
</gene>
<keyword evidence="1" id="KW-1133">Transmembrane helix</keyword>
<comment type="caution">
    <text evidence="2">The sequence shown here is derived from an EMBL/GenBank/DDBJ whole genome shotgun (WGS) entry which is preliminary data.</text>
</comment>
<feature type="transmembrane region" description="Helical" evidence="1">
    <location>
        <begin position="21"/>
        <end position="38"/>
    </location>
</feature>
<organism evidence="2 3">
    <name type="scientific">Candidatus Danuiimicrobium aquiferis</name>
    <dbReference type="NCBI Taxonomy" id="1801832"/>
    <lineage>
        <taxon>Bacteria</taxon>
        <taxon>Pseudomonadati</taxon>
        <taxon>Candidatus Omnitrophota</taxon>
        <taxon>Candidatus Danuiimicrobium</taxon>
    </lineage>
</organism>
<keyword evidence="1" id="KW-0812">Transmembrane</keyword>
<dbReference type="SUPFAM" id="SSF54523">
    <property type="entry name" value="Pili subunits"/>
    <property type="match status" value="1"/>
</dbReference>
<accession>A0A1G1L367</accession>
<proteinExistence type="predicted"/>
<dbReference type="Proteomes" id="UP000178187">
    <property type="component" value="Unassembled WGS sequence"/>
</dbReference>
<reference evidence="2 3" key="1">
    <citation type="journal article" date="2016" name="Nat. Commun.">
        <title>Thousands of microbial genomes shed light on interconnected biogeochemical processes in an aquifer system.</title>
        <authorList>
            <person name="Anantharaman K."/>
            <person name="Brown C.T."/>
            <person name="Hug L.A."/>
            <person name="Sharon I."/>
            <person name="Castelle C.J."/>
            <person name="Probst A.J."/>
            <person name="Thomas B.C."/>
            <person name="Singh A."/>
            <person name="Wilkins M.J."/>
            <person name="Karaoz U."/>
            <person name="Brodie E.L."/>
            <person name="Williams K.H."/>
            <person name="Hubbard S.S."/>
            <person name="Banfield J.F."/>
        </authorList>
    </citation>
    <scope>NUCLEOTIDE SEQUENCE [LARGE SCALE GENOMIC DNA]</scope>
</reference>
<dbReference type="Gene3D" id="3.30.700.10">
    <property type="entry name" value="Glycoprotein, Type 4 Pilin"/>
    <property type="match status" value="1"/>
</dbReference>
<dbReference type="InterPro" id="IPR045584">
    <property type="entry name" value="Pilin-like"/>
</dbReference>
<evidence type="ECO:0000256" key="1">
    <source>
        <dbReference type="SAM" id="Phobius"/>
    </source>
</evidence>
<dbReference type="InterPro" id="IPR012902">
    <property type="entry name" value="N_methyl_site"/>
</dbReference>
<protein>
    <submittedName>
        <fullName evidence="2">Uncharacterized protein</fullName>
    </submittedName>
</protein>
<dbReference type="EMBL" id="MHFR01000003">
    <property type="protein sequence ID" value="OGW99576.1"/>
    <property type="molecule type" value="Genomic_DNA"/>
</dbReference>
<sequence>MNNKKQQQKINQEAGVTLVEVMIVCAIMSILSVFLVLLSKVSQTAQDVEFTSSGVHTDAKVTMQRIAQKVREAITRGTYPVDCDNNQDHCEFVIPSNSGDIHSGTKIITIQHDNANNRVTMQVDNGSEEVIGRNISSLTFICTPPDSECKEDGTIITIALTGSKSSQAGRTMISTLTSEVVLRN</sequence>
<name>A0A1G1L367_9BACT</name>
<evidence type="ECO:0000313" key="3">
    <source>
        <dbReference type="Proteomes" id="UP000178187"/>
    </source>
</evidence>
<keyword evidence="1" id="KW-0472">Membrane</keyword>
<evidence type="ECO:0000313" key="2">
    <source>
        <dbReference type="EMBL" id="OGW99576.1"/>
    </source>
</evidence>
<dbReference type="AlphaFoldDB" id="A0A1G1L367"/>
<dbReference type="NCBIfam" id="TIGR02532">
    <property type="entry name" value="IV_pilin_GFxxxE"/>
    <property type="match status" value="1"/>
</dbReference>